<protein>
    <recommendedName>
        <fullName evidence="7">Titin</fullName>
    </recommendedName>
</protein>
<dbReference type="InterPro" id="IPR003599">
    <property type="entry name" value="Ig_sub"/>
</dbReference>
<dbReference type="InterPro" id="IPR007110">
    <property type="entry name" value="Ig-like_dom"/>
</dbReference>
<evidence type="ECO:0008006" key="7">
    <source>
        <dbReference type="Google" id="ProtNLM"/>
    </source>
</evidence>
<dbReference type="SMART" id="SM00408">
    <property type="entry name" value="IGc2"/>
    <property type="match status" value="1"/>
</dbReference>
<dbReference type="InterPro" id="IPR003598">
    <property type="entry name" value="Ig_sub2"/>
</dbReference>
<evidence type="ECO:0000313" key="5">
    <source>
        <dbReference type="Ensembl" id="ENSEEEP00000059877.1"/>
    </source>
</evidence>
<dbReference type="InterPro" id="IPR013783">
    <property type="entry name" value="Ig-like_fold"/>
</dbReference>
<dbReference type="PROSITE" id="PS50853">
    <property type="entry name" value="FN3"/>
    <property type="match status" value="1"/>
</dbReference>
<dbReference type="Pfam" id="PF07679">
    <property type="entry name" value="I-set"/>
    <property type="match status" value="1"/>
</dbReference>
<dbReference type="Pfam" id="PF00041">
    <property type="entry name" value="fn3"/>
    <property type="match status" value="1"/>
</dbReference>
<feature type="domain" description="Fibronectin type-III" evidence="4">
    <location>
        <begin position="117"/>
        <end position="211"/>
    </location>
</feature>
<proteinExistence type="predicted"/>
<dbReference type="PANTHER" id="PTHR14340">
    <property type="entry name" value="MICROFIBRIL-ASSOCIATED GLYCOPROTEIN 3"/>
    <property type="match status" value="1"/>
</dbReference>
<dbReference type="PRINTS" id="PR00014">
    <property type="entry name" value="FNTYPEIII"/>
</dbReference>
<dbReference type="FunFam" id="2.60.40.10:FF:000012">
    <property type="entry name" value="titin isoform X1"/>
    <property type="match status" value="1"/>
</dbReference>
<dbReference type="PROSITE" id="PS50835">
    <property type="entry name" value="IG_LIKE"/>
    <property type="match status" value="1"/>
</dbReference>
<keyword evidence="1" id="KW-0677">Repeat</keyword>
<name>A0AAY5EU11_ELEEL</name>
<evidence type="ECO:0000259" key="4">
    <source>
        <dbReference type="PROSITE" id="PS50853"/>
    </source>
</evidence>
<dbReference type="FunFam" id="2.60.40.10:FF:000002">
    <property type="entry name" value="Titin a"/>
    <property type="match status" value="1"/>
</dbReference>
<sequence length="216" mass="23997">MLQALMPNICSHSLVIPEIRFSAEKTLTIKAGENIKLSCNISGRPVPQVTWYKDGKELDKMLVDITTVIGSSSLFIRDADRENRGVYTIEAKNSSGTKKEDVLTFTITVIVFGRPSPPSGPFEISGVTSESCVLTWSEPTDDGGTDITNYIVEKRESGQTSWQVVNSSVKRPTIKVTHLTKYMEYTFRVCAENKFGVSKPIESEAIVAEHPFSKWN</sequence>
<evidence type="ECO:0000259" key="3">
    <source>
        <dbReference type="PROSITE" id="PS50835"/>
    </source>
</evidence>
<dbReference type="Gene3D" id="2.60.40.10">
    <property type="entry name" value="Immunoglobulins"/>
    <property type="match status" value="2"/>
</dbReference>
<dbReference type="InterPro" id="IPR036116">
    <property type="entry name" value="FN3_sf"/>
</dbReference>
<dbReference type="Ensembl" id="ENSEEET00000058538.1">
    <property type="protein sequence ID" value="ENSEEEP00000059877.1"/>
    <property type="gene ID" value="ENSEEEG00000028842.1"/>
</dbReference>
<dbReference type="CDD" id="cd00063">
    <property type="entry name" value="FN3"/>
    <property type="match status" value="1"/>
</dbReference>
<dbReference type="InterPro" id="IPR036179">
    <property type="entry name" value="Ig-like_dom_sf"/>
</dbReference>
<feature type="domain" description="Ig-like" evidence="3">
    <location>
        <begin position="17"/>
        <end position="104"/>
    </location>
</feature>
<organism evidence="5 6">
    <name type="scientific">Electrophorus electricus</name>
    <name type="common">Electric eel</name>
    <name type="synonym">Gymnotus electricus</name>
    <dbReference type="NCBI Taxonomy" id="8005"/>
    <lineage>
        <taxon>Eukaryota</taxon>
        <taxon>Metazoa</taxon>
        <taxon>Chordata</taxon>
        <taxon>Craniata</taxon>
        <taxon>Vertebrata</taxon>
        <taxon>Euteleostomi</taxon>
        <taxon>Actinopterygii</taxon>
        <taxon>Neopterygii</taxon>
        <taxon>Teleostei</taxon>
        <taxon>Ostariophysi</taxon>
        <taxon>Gymnotiformes</taxon>
        <taxon>Gymnotoidei</taxon>
        <taxon>Gymnotidae</taxon>
        <taxon>Electrophorus</taxon>
    </lineage>
</organism>
<dbReference type="InterPro" id="IPR013098">
    <property type="entry name" value="Ig_I-set"/>
</dbReference>
<gene>
    <name evidence="5" type="primary">EXOSC1</name>
</gene>
<dbReference type="GeneTree" id="ENSGT01150000286978"/>
<accession>A0AAY5EU11</accession>
<dbReference type="Proteomes" id="UP000314983">
    <property type="component" value="Chromosome 2"/>
</dbReference>
<evidence type="ECO:0000256" key="2">
    <source>
        <dbReference type="ARBA" id="ARBA00023319"/>
    </source>
</evidence>
<dbReference type="SMART" id="SM00409">
    <property type="entry name" value="IG"/>
    <property type="match status" value="1"/>
</dbReference>
<dbReference type="PANTHER" id="PTHR14340:SF9">
    <property type="entry name" value="FIBRONECTIN TYPE-III DOMAIN-CONTAINING PROTEIN"/>
    <property type="match status" value="1"/>
</dbReference>
<keyword evidence="2" id="KW-0393">Immunoglobulin domain</keyword>
<reference evidence="5 6" key="1">
    <citation type="submission" date="2020-05" db="EMBL/GenBank/DDBJ databases">
        <title>Electrophorus electricus (electric eel) genome, fEleEle1, primary haplotype.</title>
        <authorList>
            <person name="Myers G."/>
            <person name="Meyer A."/>
            <person name="Fedrigo O."/>
            <person name="Formenti G."/>
            <person name="Rhie A."/>
            <person name="Tracey A."/>
            <person name="Sims Y."/>
            <person name="Jarvis E.D."/>
        </authorList>
    </citation>
    <scope>NUCLEOTIDE SEQUENCE [LARGE SCALE GENOMIC DNA]</scope>
</reference>
<evidence type="ECO:0000256" key="1">
    <source>
        <dbReference type="ARBA" id="ARBA00022737"/>
    </source>
</evidence>
<dbReference type="InterPro" id="IPR003961">
    <property type="entry name" value="FN3_dom"/>
</dbReference>
<evidence type="ECO:0000313" key="6">
    <source>
        <dbReference type="Proteomes" id="UP000314983"/>
    </source>
</evidence>
<dbReference type="SMART" id="SM00060">
    <property type="entry name" value="FN3"/>
    <property type="match status" value="1"/>
</dbReference>
<dbReference type="SUPFAM" id="SSF48726">
    <property type="entry name" value="Immunoglobulin"/>
    <property type="match status" value="1"/>
</dbReference>
<dbReference type="AlphaFoldDB" id="A0AAY5EU11"/>
<reference evidence="5" key="2">
    <citation type="submission" date="2025-08" db="UniProtKB">
        <authorList>
            <consortium name="Ensembl"/>
        </authorList>
    </citation>
    <scope>IDENTIFICATION</scope>
</reference>
<reference evidence="5" key="3">
    <citation type="submission" date="2025-09" db="UniProtKB">
        <authorList>
            <consortium name="Ensembl"/>
        </authorList>
    </citation>
    <scope>IDENTIFICATION</scope>
</reference>
<keyword evidence="6" id="KW-1185">Reference proteome</keyword>
<dbReference type="SUPFAM" id="SSF49265">
    <property type="entry name" value="Fibronectin type III"/>
    <property type="match status" value="1"/>
</dbReference>